<organism evidence="1">
    <name type="scientific">Candidatus Electrothrix aestuarii</name>
    <dbReference type="NCBI Taxonomy" id="3062594"/>
    <lineage>
        <taxon>Bacteria</taxon>
        <taxon>Pseudomonadati</taxon>
        <taxon>Thermodesulfobacteriota</taxon>
        <taxon>Desulfobulbia</taxon>
        <taxon>Desulfobulbales</taxon>
        <taxon>Desulfobulbaceae</taxon>
        <taxon>Candidatus Electrothrix</taxon>
    </lineage>
</organism>
<dbReference type="KEGG" id="eaj:Q3M24_19375"/>
<accession>A0AAU8LU41</accession>
<sequence length="116" mass="13013">MDLDSKVIGYFAYKSKTEVICDGDACVISGSEQEMKNYINFVSPGSSKKHTIKKTRFGEIINGVKLGAAYAFDEQSYNRFYPLANEVGFNLKEENFSGESETGFHFVTIRTSNRPT</sequence>
<name>A0AAU8LU41_9BACT</name>
<evidence type="ECO:0000313" key="1">
    <source>
        <dbReference type="EMBL" id="XCN72431.1"/>
    </source>
</evidence>
<gene>
    <name evidence="1" type="ORF">Q3M24_19375</name>
</gene>
<reference evidence="1" key="1">
    <citation type="journal article" date="2024" name="Syst. Appl. Microbiol.">
        <title>First single-strain enrichments of Electrothrix cable bacteria, description of E. aestuarii sp. nov. and E. rattekaaiensis sp. nov., and proposal of a cable bacteria taxonomy following the rules of the SeqCode.</title>
        <authorList>
            <person name="Plum-Jensen L.E."/>
            <person name="Schramm A."/>
            <person name="Marshall I.P.G."/>
        </authorList>
    </citation>
    <scope>NUCLEOTIDE SEQUENCE</scope>
    <source>
        <strain evidence="1">Rat1</strain>
    </source>
</reference>
<proteinExistence type="predicted"/>
<dbReference type="AlphaFoldDB" id="A0AAU8LU41"/>
<reference evidence="1" key="2">
    <citation type="submission" date="2024-06" db="EMBL/GenBank/DDBJ databases">
        <authorList>
            <person name="Plum-Jensen L.E."/>
            <person name="Schramm A."/>
            <person name="Marshall I.P.G."/>
        </authorList>
    </citation>
    <scope>NUCLEOTIDE SEQUENCE</scope>
    <source>
        <strain evidence="1">Rat1</strain>
    </source>
</reference>
<dbReference type="EMBL" id="CP159373">
    <property type="protein sequence ID" value="XCN72431.1"/>
    <property type="molecule type" value="Genomic_DNA"/>
</dbReference>
<protein>
    <submittedName>
        <fullName evidence="1">Uncharacterized protein</fullName>
    </submittedName>
</protein>